<name>A0ACB6VA20_9ASCO</name>
<accession>A0ACB6VA20</accession>
<sequence>MMLTRRALRSGALRQLRLSSLRSATRLYSEVAPSASEQQQVQQKEEFKHDQVADVASASAAATTVTEAASDSVPWYLRSSETYTQLNPALNEPIPEFPENAPESLKTLVTEMIRELGFTDVAFIDLRNRTPVSVFGADAILVLATGNTDRHIGRGTNGLITFIKHNFNVVPSQEGIQTSGFLKVQRRRLKKKAKKLANADETFSYSAEASRFANSWVVLDTKVDSLIVHMMTPEKREELDLEYVWAEDPAALEEQRQLQLEQEESAAEASLEMEHQQQQQPSSSSPFSTQGSIRGYHTYPTNKRWFSSQPPCLNLTQAFSSPNTPPLPTNSTTTTLDLAAIKGDYKTAIALAQTSADQDSVLKAHINHLFSAQPALLTNESDVVKSFFSEFPKMPTKQDHRLRLQFLIKAHELNPKVFRLRALEEHLINQQASGLLVDLADVELVLSAIVSSKEYDSPDKTPFQISRKKSRVAYYMFKDILRPQGTDLSYNIYQLLFRLWLDVPELSLAEALKNPAPAHDETTGEVIVERVPVLTSQAMTLFKFLRTSPRRMNQSVIYLALTAFANDNRWSYFFNLWHTIDEHLVFDNELFTRVAALVVKSGNRDAMLTFFETILQKQLMANPFLLDKPLVAIVKEGLLVLDPSESGFKHIREVVSIASL</sequence>
<organism evidence="1 2">
    <name type="scientific">Geotrichum galactomycetum</name>
    <dbReference type="NCBI Taxonomy" id="27317"/>
    <lineage>
        <taxon>Eukaryota</taxon>
        <taxon>Fungi</taxon>
        <taxon>Dikarya</taxon>
        <taxon>Ascomycota</taxon>
        <taxon>Saccharomycotina</taxon>
        <taxon>Dipodascomycetes</taxon>
        <taxon>Dipodascales</taxon>
        <taxon>Dipodascaceae</taxon>
        <taxon>Geotrichum</taxon>
    </lineage>
</organism>
<dbReference type="Proteomes" id="UP000744676">
    <property type="component" value="Unassembled WGS sequence"/>
</dbReference>
<gene>
    <name evidence="1" type="ORF">D0Z00_000406</name>
</gene>
<evidence type="ECO:0000313" key="1">
    <source>
        <dbReference type="EMBL" id="KAF5102479.1"/>
    </source>
</evidence>
<evidence type="ECO:0000313" key="2">
    <source>
        <dbReference type="Proteomes" id="UP000744676"/>
    </source>
</evidence>
<protein>
    <submittedName>
        <fullName evidence="1">Uncharacterized protein</fullName>
    </submittedName>
</protein>
<proteinExistence type="predicted"/>
<reference evidence="1 2" key="1">
    <citation type="journal article" date="2020" name="Front. Microbiol.">
        <title>Phenotypic and Genetic Characterization of the Cheese Ripening Yeast Geotrichum candidum.</title>
        <authorList>
            <person name="Perkins V."/>
            <person name="Vignola S."/>
            <person name="Lessard M.H."/>
            <person name="Plante P.L."/>
            <person name="Corbeil J."/>
            <person name="Dugat-Bony E."/>
            <person name="Frenette M."/>
            <person name="Labrie S."/>
        </authorList>
    </citation>
    <scope>NUCLEOTIDE SEQUENCE [LARGE SCALE GENOMIC DNA]</scope>
    <source>
        <strain evidence="1 2">LMA-1147</strain>
    </source>
</reference>
<comment type="caution">
    <text evidence="1">The sequence shown here is derived from an EMBL/GenBank/DDBJ whole genome shotgun (WGS) entry which is preliminary data.</text>
</comment>
<keyword evidence="2" id="KW-1185">Reference proteome</keyword>
<dbReference type="EMBL" id="QVQA01000005">
    <property type="protein sequence ID" value="KAF5102479.1"/>
    <property type="molecule type" value="Genomic_DNA"/>
</dbReference>